<proteinExistence type="predicted"/>
<gene>
    <name evidence="1" type="ORF">RO3G_11659</name>
</gene>
<organism evidence="1 2">
    <name type="scientific">Rhizopus delemar (strain RA 99-880 / ATCC MYA-4621 / FGSC 9543 / NRRL 43880)</name>
    <name type="common">Mucormycosis agent</name>
    <name type="synonym">Rhizopus arrhizus var. delemar</name>
    <dbReference type="NCBI Taxonomy" id="246409"/>
    <lineage>
        <taxon>Eukaryota</taxon>
        <taxon>Fungi</taxon>
        <taxon>Fungi incertae sedis</taxon>
        <taxon>Mucoromycota</taxon>
        <taxon>Mucoromycotina</taxon>
        <taxon>Mucoromycetes</taxon>
        <taxon>Mucorales</taxon>
        <taxon>Mucorineae</taxon>
        <taxon>Rhizopodaceae</taxon>
        <taxon>Rhizopus</taxon>
    </lineage>
</organism>
<name>I1CER8_RHIO9</name>
<accession>I1CER8</accession>
<dbReference type="RefSeq" id="XP_067522344.1">
    <property type="nucleotide sequence ID" value="XM_067666243.1"/>
</dbReference>
<sequence>MSIYTLYNLMKPFENFNLKNTPIGDFLLQERNLTMKKVVSHSVLGIISNFGVLNVELRIS</sequence>
<dbReference type="AlphaFoldDB" id="I1CER8"/>
<dbReference type="GeneID" id="93618624"/>
<dbReference type="EMBL" id="CH476740">
    <property type="protein sequence ID" value="EIE86948.1"/>
    <property type="molecule type" value="Genomic_DNA"/>
</dbReference>
<evidence type="ECO:0000313" key="1">
    <source>
        <dbReference type="EMBL" id="EIE86948.1"/>
    </source>
</evidence>
<reference evidence="1 2" key="1">
    <citation type="journal article" date="2009" name="PLoS Genet.">
        <title>Genomic analysis of the basal lineage fungus Rhizopus oryzae reveals a whole-genome duplication.</title>
        <authorList>
            <person name="Ma L.-J."/>
            <person name="Ibrahim A.S."/>
            <person name="Skory C."/>
            <person name="Grabherr M.G."/>
            <person name="Burger G."/>
            <person name="Butler M."/>
            <person name="Elias M."/>
            <person name="Idnurm A."/>
            <person name="Lang B.F."/>
            <person name="Sone T."/>
            <person name="Abe A."/>
            <person name="Calvo S.E."/>
            <person name="Corrochano L.M."/>
            <person name="Engels R."/>
            <person name="Fu J."/>
            <person name="Hansberg W."/>
            <person name="Kim J.-M."/>
            <person name="Kodira C.D."/>
            <person name="Koehrsen M.J."/>
            <person name="Liu B."/>
            <person name="Miranda-Saavedra D."/>
            <person name="O'Leary S."/>
            <person name="Ortiz-Castellanos L."/>
            <person name="Poulter R."/>
            <person name="Rodriguez-Romero J."/>
            <person name="Ruiz-Herrera J."/>
            <person name="Shen Y.-Q."/>
            <person name="Zeng Q."/>
            <person name="Galagan J."/>
            <person name="Birren B.W."/>
            <person name="Cuomo C.A."/>
            <person name="Wickes B.L."/>
        </authorList>
    </citation>
    <scope>NUCLEOTIDE SEQUENCE [LARGE SCALE GENOMIC DNA]</scope>
    <source>
        <strain evidence="2">RA 99-880 / ATCC MYA-4621 / FGSC 9543 / NRRL 43880</strain>
    </source>
</reference>
<keyword evidence="2" id="KW-1185">Reference proteome</keyword>
<protein>
    <submittedName>
        <fullName evidence="1">Uncharacterized protein</fullName>
    </submittedName>
</protein>
<dbReference type="VEuPathDB" id="FungiDB:RO3G_11659"/>
<evidence type="ECO:0000313" key="2">
    <source>
        <dbReference type="Proteomes" id="UP000009138"/>
    </source>
</evidence>
<dbReference type="InParanoid" id="I1CER8"/>
<dbReference type="Proteomes" id="UP000009138">
    <property type="component" value="Unassembled WGS sequence"/>
</dbReference>